<dbReference type="EMBL" id="JACXBF010000268">
    <property type="protein sequence ID" value="MBD2801224.1"/>
    <property type="molecule type" value="Genomic_DNA"/>
</dbReference>
<feature type="chain" id="PRO_5043520568" evidence="1">
    <location>
        <begin position="26"/>
        <end position="184"/>
    </location>
</feature>
<protein>
    <submittedName>
        <fullName evidence="2">Uncharacterized protein</fullName>
    </submittedName>
</protein>
<dbReference type="AlphaFoldDB" id="A0AAW3YWJ0"/>
<comment type="caution">
    <text evidence="2">The sequence shown here is derived from an EMBL/GenBank/DDBJ whole genome shotgun (WGS) entry which is preliminary data.</text>
</comment>
<dbReference type="Proteomes" id="UP001193920">
    <property type="component" value="Unassembled WGS sequence"/>
</dbReference>
<sequence>MSYLKIAKKYITFLALMFSVNIAFANDKAVENNKKTENNKIVTFSSYYNMHVRNNSDTAQIEMKRTGYSCMYGAGPHLTVLGPKEKTSFNLETDNGFFQGCSDSDKTVDWTVKYSAPEAEDINCYIRLDTTIHGFVPMIWSTTFKPRIGTTCSAPLKFICDGSETACQHGDFSDENQIVLEVTN</sequence>
<reference evidence="2" key="2">
    <citation type="journal article" date="2024" name="Toxins">
        <title>Genome Sequence Analysis of Native Xenorhabdus Strains Isolated from Entomopathogenic Nematodes in Argentina.</title>
        <authorList>
            <person name="Palma L."/>
            <person name="Frizzo L."/>
            <person name="Kaiser S."/>
            <person name="Berry C."/>
            <person name="Caballero P."/>
            <person name="Bode H.B."/>
            <person name="Del Valle E.E."/>
        </authorList>
    </citation>
    <scope>NUCLEOTIDE SEQUENCE</scope>
    <source>
        <strain evidence="2">M</strain>
    </source>
</reference>
<evidence type="ECO:0000256" key="1">
    <source>
        <dbReference type="SAM" id="SignalP"/>
    </source>
</evidence>
<name>A0AAW3YWJ0_9GAMM</name>
<dbReference type="RefSeq" id="WP_323860483.1">
    <property type="nucleotide sequence ID" value="NZ_JACXBF010000268.1"/>
</dbReference>
<feature type="signal peptide" evidence="1">
    <location>
        <begin position="1"/>
        <end position="25"/>
    </location>
</feature>
<keyword evidence="1" id="KW-0732">Signal</keyword>
<gene>
    <name evidence="2" type="ORF">ID854_12335</name>
</gene>
<evidence type="ECO:0000313" key="2">
    <source>
        <dbReference type="EMBL" id="MBD2801224.1"/>
    </source>
</evidence>
<accession>A0AAW3YWJ0</accession>
<organism evidence="2">
    <name type="scientific">Xenorhabdus szentirmaii</name>
    <dbReference type="NCBI Taxonomy" id="290112"/>
    <lineage>
        <taxon>Bacteria</taxon>
        <taxon>Pseudomonadati</taxon>
        <taxon>Pseudomonadota</taxon>
        <taxon>Gammaproteobacteria</taxon>
        <taxon>Enterobacterales</taxon>
        <taxon>Morganellaceae</taxon>
        <taxon>Xenorhabdus</taxon>
    </lineage>
</organism>
<proteinExistence type="predicted"/>
<reference evidence="2" key="1">
    <citation type="submission" date="2020-09" db="EMBL/GenBank/DDBJ databases">
        <authorList>
            <person name="Palma L."/>
            <person name="Caballero P."/>
            <person name="Berry C."/>
            <person name="Del Valle E."/>
        </authorList>
    </citation>
    <scope>NUCLEOTIDE SEQUENCE</scope>
    <source>
        <strain evidence="2">M</strain>
    </source>
</reference>